<protein>
    <submittedName>
        <fullName evidence="1">Uncharacterized protein</fullName>
    </submittedName>
</protein>
<organism evidence="1">
    <name type="scientific">marine sediment metagenome</name>
    <dbReference type="NCBI Taxonomy" id="412755"/>
    <lineage>
        <taxon>unclassified sequences</taxon>
        <taxon>metagenomes</taxon>
        <taxon>ecological metagenomes</taxon>
    </lineage>
</organism>
<comment type="caution">
    <text evidence="1">The sequence shown here is derived from an EMBL/GenBank/DDBJ whole genome shotgun (WGS) entry which is preliminary data.</text>
</comment>
<dbReference type="EMBL" id="LAZR01008430">
    <property type="protein sequence ID" value="KKM78818.1"/>
    <property type="molecule type" value="Genomic_DNA"/>
</dbReference>
<reference evidence="1" key="1">
    <citation type="journal article" date="2015" name="Nature">
        <title>Complex archaea that bridge the gap between prokaryotes and eukaryotes.</title>
        <authorList>
            <person name="Spang A."/>
            <person name="Saw J.H."/>
            <person name="Jorgensen S.L."/>
            <person name="Zaremba-Niedzwiedzka K."/>
            <person name="Martijn J."/>
            <person name="Lind A.E."/>
            <person name="van Eijk R."/>
            <person name="Schleper C."/>
            <person name="Guy L."/>
            <person name="Ettema T.J."/>
        </authorList>
    </citation>
    <scope>NUCLEOTIDE SEQUENCE</scope>
</reference>
<proteinExistence type="predicted"/>
<sequence>MSRPRLVEEDLQRAREVVRRELLYQLATKGDHAFVSSHEVLGVVTEEYAEIEGAVQSNDLIPIMLELRHMAVACLLGLASIRAKALNWPHAPDNIDDAFPAPGKDQALVPAG</sequence>
<name>A0A0F9KA60_9ZZZZ</name>
<accession>A0A0F9KA60</accession>
<gene>
    <name evidence="1" type="ORF">LCGC14_1356130</name>
</gene>
<dbReference type="AlphaFoldDB" id="A0A0F9KA60"/>
<evidence type="ECO:0000313" key="1">
    <source>
        <dbReference type="EMBL" id="KKM78818.1"/>
    </source>
</evidence>